<proteinExistence type="predicted"/>
<keyword evidence="2" id="KW-0732">Signal</keyword>
<sequence length="67" mass="7666">MNSFIHFMLTLAWWGRNGDAYQWVDVVSDVTLSLRVMADLPSKRTNKRGRSTSNTAPKIANKRAKKK</sequence>
<dbReference type="EMBL" id="ML170245">
    <property type="protein sequence ID" value="TDL16369.1"/>
    <property type="molecule type" value="Genomic_DNA"/>
</dbReference>
<accession>A0A4Y7PP64</accession>
<evidence type="ECO:0000313" key="3">
    <source>
        <dbReference type="EMBL" id="TDL16369.1"/>
    </source>
</evidence>
<dbReference type="VEuPathDB" id="FungiDB:BD410DRAFT_641092"/>
<feature type="signal peptide" evidence="2">
    <location>
        <begin position="1"/>
        <end position="20"/>
    </location>
</feature>
<feature type="region of interest" description="Disordered" evidence="1">
    <location>
        <begin position="43"/>
        <end position="67"/>
    </location>
</feature>
<organism evidence="3 4">
    <name type="scientific">Rickenella mellea</name>
    <dbReference type="NCBI Taxonomy" id="50990"/>
    <lineage>
        <taxon>Eukaryota</taxon>
        <taxon>Fungi</taxon>
        <taxon>Dikarya</taxon>
        <taxon>Basidiomycota</taxon>
        <taxon>Agaricomycotina</taxon>
        <taxon>Agaricomycetes</taxon>
        <taxon>Hymenochaetales</taxon>
        <taxon>Rickenellaceae</taxon>
        <taxon>Rickenella</taxon>
    </lineage>
</organism>
<evidence type="ECO:0000313" key="4">
    <source>
        <dbReference type="Proteomes" id="UP000294933"/>
    </source>
</evidence>
<evidence type="ECO:0000256" key="1">
    <source>
        <dbReference type="SAM" id="MobiDB-lite"/>
    </source>
</evidence>
<dbReference type="AlphaFoldDB" id="A0A4Y7PP64"/>
<keyword evidence="4" id="KW-1185">Reference proteome</keyword>
<feature type="chain" id="PRO_5021348530" evidence="2">
    <location>
        <begin position="21"/>
        <end position="67"/>
    </location>
</feature>
<reference evidence="3 4" key="1">
    <citation type="submission" date="2018-06" db="EMBL/GenBank/DDBJ databases">
        <title>A transcriptomic atlas of mushroom development highlights an independent origin of complex multicellularity.</title>
        <authorList>
            <consortium name="DOE Joint Genome Institute"/>
            <person name="Krizsan K."/>
            <person name="Almasi E."/>
            <person name="Merenyi Z."/>
            <person name="Sahu N."/>
            <person name="Viragh M."/>
            <person name="Koszo T."/>
            <person name="Mondo S."/>
            <person name="Kiss B."/>
            <person name="Balint B."/>
            <person name="Kues U."/>
            <person name="Barry K."/>
            <person name="Hegedus J.C."/>
            <person name="Henrissat B."/>
            <person name="Johnson J."/>
            <person name="Lipzen A."/>
            <person name="Ohm R."/>
            <person name="Nagy I."/>
            <person name="Pangilinan J."/>
            <person name="Yan J."/>
            <person name="Xiong Y."/>
            <person name="Grigoriev I.V."/>
            <person name="Hibbett D.S."/>
            <person name="Nagy L.G."/>
        </authorList>
    </citation>
    <scope>NUCLEOTIDE SEQUENCE [LARGE SCALE GENOMIC DNA]</scope>
    <source>
        <strain evidence="3 4">SZMC22713</strain>
    </source>
</reference>
<evidence type="ECO:0000256" key="2">
    <source>
        <dbReference type="SAM" id="SignalP"/>
    </source>
</evidence>
<gene>
    <name evidence="3" type="ORF">BD410DRAFT_641092</name>
</gene>
<protein>
    <submittedName>
        <fullName evidence="3">Uncharacterized protein</fullName>
    </submittedName>
</protein>
<name>A0A4Y7PP64_9AGAM</name>
<dbReference type="Proteomes" id="UP000294933">
    <property type="component" value="Unassembled WGS sequence"/>
</dbReference>